<dbReference type="RefSeq" id="XP_003099534.2">
    <property type="nucleotide sequence ID" value="XM_003099486.2"/>
</dbReference>
<dbReference type="CTD" id="9805394"/>
<sequence length="212" mass="25699">MQSIEDEPIVDEAELQLKRDKCLGKYMTLLEKFDESITSEKPFVEKWTGHFGAYGMLELDEFEKELIQYEKIIRRTDGNPLILTELRRQLVETLAEEAVEKTKELQLKRDDCLKRFISFIERLKESKAEESIVENYRFKLASYDSHQLDTCKKIHIQWEPILEHEENWRRDEPERLRQLQEYYAKAHEEAEEKRRNTFRYKTTAVFKRIFKK</sequence>
<name>A0A6A5H085_CAERE</name>
<organism evidence="1 2">
    <name type="scientific">Caenorhabditis remanei</name>
    <name type="common">Caenorhabditis vulgaris</name>
    <dbReference type="NCBI Taxonomy" id="31234"/>
    <lineage>
        <taxon>Eukaryota</taxon>
        <taxon>Metazoa</taxon>
        <taxon>Ecdysozoa</taxon>
        <taxon>Nematoda</taxon>
        <taxon>Chromadorea</taxon>
        <taxon>Rhabditida</taxon>
        <taxon>Rhabditina</taxon>
        <taxon>Rhabditomorpha</taxon>
        <taxon>Rhabditoidea</taxon>
        <taxon>Rhabditidae</taxon>
        <taxon>Peloderinae</taxon>
        <taxon>Caenorhabditis</taxon>
    </lineage>
</organism>
<dbReference type="GeneID" id="9805394"/>
<accession>A0A6A5H085</accession>
<proteinExistence type="predicted"/>
<protein>
    <submittedName>
        <fullName evidence="1">Uncharacterized protein</fullName>
    </submittedName>
</protein>
<evidence type="ECO:0000313" key="1">
    <source>
        <dbReference type="EMBL" id="KAF1760737.1"/>
    </source>
</evidence>
<dbReference type="EMBL" id="WUAV01000003">
    <property type="protein sequence ID" value="KAF1760737.1"/>
    <property type="molecule type" value="Genomic_DNA"/>
</dbReference>
<comment type="caution">
    <text evidence="1">The sequence shown here is derived from an EMBL/GenBank/DDBJ whole genome shotgun (WGS) entry which is preliminary data.</text>
</comment>
<dbReference type="Proteomes" id="UP000483820">
    <property type="component" value="Chromosome III"/>
</dbReference>
<evidence type="ECO:0000313" key="2">
    <source>
        <dbReference type="Proteomes" id="UP000483820"/>
    </source>
</evidence>
<gene>
    <name evidence="1" type="ORF">GCK72_008986</name>
</gene>
<dbReference type="KEGG" id="crq:GCK72_008986"/>
<reference evidence="1 2" key="1">
    <citation type="submission" date="2019-12" db="EMBL/GenBank/DDBJ databases">
        <title>Chromosome-level assembly of the Caenorhabditis remanei genome.</title>
        <authorList>
            <person name="Teterina A.A."/>
            <person name="Willis J.H."/>
            <person name="Phillips P.C."/>
        </authorList>
    </citation>
    <scope>NUCLEOTIDE SEQUENCE [LARGE SCALE GENOMIC DNA]</scope>
    <source>
        <strain evidence="1 2">PX506</strain>
        <tissue evidence="1">Whole organism</tissue>
    </source>
</reference>
<dbReference type="AlphaFoldDB" id="A0A6A5H085"/>